<protein>
    <submittedName>
        <fullName evidence="1">Uncharacterized protein</fullName>
    </submittedName>
</protein>
<accession>A0ACC0VYI6</accession>
<organism evidence="1 2">
    <name type="scientific">Peronosclerospora sorghi</name>
    <dbReference type="NCBI Taxonomy" id="230839"/>
    <lineage>
        <taxon>Eukaryota</taxon>
        <taxon>Sar</taxon>
        <taxon>Stramenopiles</taxon>
        <taxon>Oomycota</taxon>
        <taxon>Peronosporomycetes</taxon>
        <taxon>Peronosporales</taxon>
        <taxon>Peronosporaceae</taxon>
        <taxon>Peronosclerospora</taxon>
    </lineage>
</organism>
<reference evidence="1 2" key="1">
    <citation type="journal article" date="2022" name="bioRxiv">
        <title>The genome of the oomycete Peronosclerospora sorghi, a cosmopolitan pathogen of maize and sorghum, is inflated with dispersed pseudogenes.</title>
        <authorList>
            <person name="Fletcher K."/>
            <person name="Martin F."/>
            <person name="Isakeit T."/>
            <person name="Cavanaugh K."/>
            <person name="Magill C."/>
            <person name="Michelmore R."/>
        </authorList>
    </citation>
    <scope>NUCLEOTIDE SEQUENCE [LARGE SCALE GENOMIC DNA]</scope>
    <source>
        <strain evidence="1">P6</strain>
    </source>
</reference>
<keyword evidence="2" id="KW-1185">Reference proteome</keyword>
<evidence type="ECO:0000313" key="2">
    <source>
        <dbReference type="Proteomes" id="UP001163321"/>
    </source>
</evidence>
<gene>
    <name evidence="1" type="ORF">PsorP6_008903</name>
</gene>
<sequence length="108" mass="11624">MLRSHAVKLTKSRRLVRRFASDAKENVANVDPTPAPVVVKKGGSSFMQRIVSFGVGVAVGAGYGLYVLSEDIERSTHQIQSAVGILKSEMAAQNAALSKRVEALEKKN</sequence>
<dbReference type="EMBL" id="CM047584">
    <property type="protein sequence ID" value="KAI9911430.1"/>
    <property type="molecule type" value="Genomic_DNA"/>
</dbReference>
<evidence type="ECO:0000313" key="1">
    <source>
        <dbReference type="EMBL" id="KAI9911430.1"/>
    </source>
</evidence>
<name>A0ACC0VYI6_9STRA</name>
<comment type="caution">
    <text evidence="1">The sequence shown here is derived from an EMBL/GenBank/DDBJ whole genome shotgun (WGS) entry which is preliminary data.</text>
</comment>
<dbReference type="Proteomes" id="UP001163321">
    <property type="component" value="Chromosome 5"/>
</dbReference>
<proteinExistence type="predicted"/>